<reference evidence="1 2" key="1">
    <citation type="journal article" date="2023" name="Plants (Basel)">
        <title>Bridging the Gap: Combining Genomics and Transcriptomics Approaches to Understand Stylosanthes scabra, an Orphan Legume from the Brazilian Caatinga.</title>
        <authorList>
            <person name="Ferreira-Neto J.R.C."/>
            <person name="da Silva M.D."/>
            <person name="Binneck E."/>
            <person name="de Melo N.F."/>
            <person name="da Silva R.H."/>
            <person name="de Melo A.L.T.M."/>
            <person name="Pandolfi V."/>
            <person name="Bustamante F.O."/>
            <person name="Brasileiro-Vidal A.C."/>
            <person name="Benko-Iseppon A.M."/>
        </authorList>
    </citation>
    <scope>NUCLEOTIDE SEQUENCE [LARGE SCALE GENOMIC DNA]</scope>
    <source>
        <tissue evidence="1">Leaves</tissue>
    </source>
</reference>
<keyword evidence="2" id="KW-1185">Reference proteome</keyword>
<accession>A0ABU6V482</accession>
<sequence>MSMVEASWRSKPVSSQMSEAISLSHSTLCCHVHYGSVYEKSKSLWLKPYRASCVKDGNVPDEQDRGGEESCILAMLVELNASMGEVGKSLMKRIDEHQKDAKKLSCMTEEIKALSQSHEKEAEQLREILAELRRNTTIVEACLDAFV</sequence>
<evidence type="ECO:0000313" key="1">
    <source>
        <dbReference type="EMBL" id="MED6167879.1"/>
    </source>
</evidence>
<name>A0ABU6V482_9FABA</name>
<dbReference type="EMBL" id="JASCZI010151049">
    <property type="protein sequence ID" value="MED6167879.1"/>
    <property type="molecule type" value="Genomic_DNA"/>
</dbReference>
<protein>
    <submittedName>
        <fullName evidence="1">Uncharacterized protein</fullName>
    </submittedName>
</protein>
<dbReference type="Proteomes" id="UP001341840">
    <property type="component" value="Unassembled WGS sequence"/>
</dbReference>
<organism evidence="1 2">
    <name type="scientific">Stylosanthes scabra</name>
    <dbReference type="NCBI Taxonomy" id="79078"/>
    <lineage>
        <taxon>Eukaryota</taxon>
        <taxon>Viridiplantae</taxon>
        <taxon>Streptophyta</taxon>
        <taxon>Embryophyta</taxon>
        <taxon>Tracheophyta</taxon>
        <taxon>Spermatophyta</taxon>
        <taxon>Magnoliopsida</taxon>
        <taxon>eudicotyledons</taxon>
        <taxon>Gunneridae</taxon>
        <taxon>Pentapetalae</taxon>
        <taxon>rosids</taxon>
        <taxon>fabids</taxon>
        <taxon>Fabales</taxon>
        <taxon>Fabaceae</taxon>
        <taxon>Papilionoideae</taxon>
        <taxon>50 kb inversion clade</taxon>
        <taxon>dalbergioids sensu lato</taxon>
        <taxon>Dalbergieae</taxon>
        <taxon>Pterocarpus clade</taxon>
        <taxon>Stylosanthes</taxon>
    </lineage>
</organism>
<gene>
    <name evidence="1" type="ORF">PIB30_006850</name>
</gene>
<proteinExistence type="predicted"/>
<evidence type="ECO:0000313" key="2">
    <source>
        <dbReference type="Proteomes" id="UP001341840"/>
    </source>
</evidence>
<comment type="caution">
    <text evidence="1">The sequence shown here is derived from an EMBL/GenBank/DDBJ whole genome shotgun (WGS) entry which is preliminary data.</text>
</comment>